<dbReference type="EMBL" id="ANFO01001745">
    <property type="protein sequence ID" value="KGQ02195.1"/>
    <property type="molecule type" value="Genomic_DNA"/>
</dbReference>
<geneLocation type="mitochondrion" evidence="1"/>
<name>A0A0A2V805_BEABA</name>
<dbReference type="AlphaFoldDB" id="A0A0A2V805"/>
<sequence length="46" mass="5426">MAIFFLSSSLVSYKNTKNNYLNTLNNRSYLVLTRSTIRLKLMVRIK</sequence>
<evidence type="ECO:0000313" key="2">
    <source>
        <dbReference type="Proteomes" id="UP000030106"/>
    </source>
</evidence>
<proteinExistence type="predicted"/>
<evidence type="ECO:0000313" key="1">
    <source>
        <dbReference type="EMBL" id="KGQ02195.1"/>
    </source>
</evidence>
<dbReference type="HOGENOM" id="CLU_3191201_0_0_1"/>
<gene>
    <name evidence="1" type="ORF">BBAD15_m00015</name>
</gene>
<comment type="caution">
    <text evidence="1">The sequence shown here is derived from an EMBL/GenBank/DDBJ whole genome shotgun (WGS) entry which is preliminary data.</text>
</comment>
<keyword evidence="1" id="KW-0496">Mitochondrion</keyword>
<accession>A0A0A2V805</accession>
<reference evidence="1 2" key="1">
    <citation type="submission" date="2012-10" db="EMBL/GenBank/DDBJ databases">
        <title>Genome sequencing and analysis of entomopathogenic fungi Beauveria bassiana D1-5.</title>
        <authorList>
            <person name="Li Q."/>
            <person name="Wang L."/>
            <person name="Zhang Z."/>
            <person name="Wang Q."/>
            <person name="Ren J."/>
            <person name="Wang M."/>
            <person name="Xu W."/>
            <person name="Wang J."/>
            <person name="Lu Y."/>
            <person name="Du Q."/>
            <person name="Sun Z."/>
        </authorList>
    </citation>
    <scope>NUCLEOTIDE SEQUENCE [LARGE SCALE GENOMIC DNA]</scope>
    <source>
        <strain evidence="1 2">D1-5</strain>
    </source>
</reference>
<organism evidence="1 2">
    <name type="scientific">Beauveria bassiana D1-5</name>
    <dbReference type="NCBI Taxonomy" id="1245745"/>
    <lineage>
        <taxon>Eukaryota</taxon>
        <taxon>Fungi</taxon>
        <taxon>Dikarya</taxon>
        <taxon>Ascomycota</taxon>
        <taxon>Pezizomycotina</taxon>
        <taxon>Sordariomycetes</taxon>
        <taxon>Hypocreomycetidae</taxon>
        <taxon>Hypocreales</taxon>
        <taxon>Cordycipitaceae</taxon>
        <taxon>Beauveria</taxon>
    </lineage>
</organism>
<dbReference type="Proteomes" id="UP000030106">
    <property type="component" value="Unassembled WGS sequence"/>
</dbReference>
<protein>
    <submittedName>
        <fullName evidence="1">Uncharacterized protein</fullName>
    </submittedName>
</protein>